<evidence type="ECO:0000313" key="8">
    <source>
        <dbReference type="Proteomes" id="UP000308652"/>
    </source>
</evidence>
<comment type="similarity">
    <text evidence="2 6">Belongs to the fungal hydrophobin family.</text>
</comment>
<keyword evidence="6" id="KW-0732">Signal</keyword>
<evidence type="ECO:0000256" key="1">
    <source>
        <dbReference type="ARBA" id="ARBA00004191"/>
    </source>
</evidence>
<protein>
    <recommendedName>
        <fullName evidence="6">Hydrophobin</fullName>
    </recommendedName>
</protein>
<comment type="subcellular location">
    <subcellularLocation>
        <location evidence="1 6">Secreted</location>
        <location evidence="1 6">Cell wall</location>
    </subcellularLocation>
</comment>
<feature type="signal peptide" evidence="6">
    <location>
        <begin position="1"/>
        <end position="20"/>
    </location>
</feature>
<dbReference type="AlphaFoldDB" id="A0A5C3LY59"/>
<sequence>MLSYKSIILATAAFSSMVQGQRIISPNQCNTGPIQCCQGAGRAYLAPYSALLALLGIVVQDSNILVGVTCTPITIIGVGAGSCNALPLCCADNSYNGIVAVGCDFVNLSL</sequence>
<evidence type="ECO:0000313" key="7">
    <source>
        <dbReference type="EMBL" id="TFK37870.1"/>
    </source>
</evidence>
<name>A0A5C3LY59_9AGAR</name>
<evidence type="ECO:0000256" key="4">
    <source>
        <dbReference type="ARBA" id="ARBA00022525"/>
    </source>
</evidence>
<dbReference type="GO" id="GO:0005199">
    <property type="term" value="F:structural constituent of cell wall"/>
    <property type="evidence" value="ECO:0007669"/>
    <property type="project" value="InterPro"/>
</dbReference>
<dbReference type="OrthoDB" id="4225815at2759"/>
<reference evidence="7 8" key="1">
    <citation type="journal article" date="2019" name="Nat. Ecol. Evol.">
        <title>Megaphylogeny resolves global patterns of mushroom evolution.</title>
        <authorList>
            <person name="Varga T."/>
            <person name="Krizsan K."/>
            <person name="Foldi C."/>
            <person name="Dima B."/>
            <person name="Sanchez-Garcia M."/>
            <person name="Sanchez-Ramirez S."/>
            <person name="Szollosi G.J."/>
            <person name="Szarkandi J.G."/>
            <person name="Papp V."/>
            <person name="Albert L."/>
            <person name="Andreopoulos W."/>
            <person name="Angelini C."/>
            <person name="Antonin V."/>
            <person name="Barry K.W."/>
            <person name="Bougher N.L."/>
            <person name="Buchanan P."/>
            <person name="Buyck B."/>
            <person name="Bense V."/>
            <person name="Catcheside P."/>
            <person name="Chovatia M."/>
            <person name="Cooper J."/>
            <person name="Damon W."/>
            <person name="Desjardin D."/>
            <person name="Finy P."/>
            <person name="Geml J."/>
            <person name="Haridas S."/>
            <person name="Hughes K."/>
            <person name="Justo A."/>
            <person name="Karasinski D."/>
            <person name="Kautmanova I."/>
            <person name="Kiss B."/>
            <person name="Kocsube S."/>
            <person name="Kotiranta H."/>
            <person name="LaButti K.M."/>
            <person name="Lechner B.E."/>
            <person name="Liimatainen K."/>
            <person name="Lipzen A."/>
            <person name="Lukacs Z."/>
            <person name="Mihaltcheva S."/>
            <person name="Morgado L.N."/>
            <person name="Niskanen T."/>
            <person name="Noordeloos M.E."/>
            <person name="Ohm R.A."/>
            <person name="Ortiz-Santana B."/>
            <person name="Ovrebo C."/>
            <person name="Racz N."/>
            <person name="Riley R."/>
            <person name="Savchenko A."/>
            <person name="Shiryaev A."/>
            <person name="Soop K."/>
            <person name="Spirin V."/>
            <person name="Szebenyi C."/>
            <person name="Tomsovsky M."/>
            <person name="Tulloss R.E."/>
            <person name="Uehling J."/>
            <person name="Grigoriev I.V."/>
            <person name="Vagvolgyi C."/>
            <person name="Papp T."/>
            <person name="Martin F.M."/>
            <person name="Miettinen O."/>
            <person name="Hibbett D.S."/>
            <person name="Nagy L.G."/>
        </authorList>
    </citation>
    <scope>NUCLEOTIDE SEQUENCE [LARGE SCALE GENOMIC DNA]</scope>
    <source>
        <strain evidence="7 8">CBS 166.37</strain>
    </source>
</reference>
<evidence type="ECO:0000256" key="2">
    <source>
        <dbReference type="ARBA" id="ARBA00010446"/>
    </source>
</evidence>
<dbReference type="STRING" id="68775.A0A5C3LY59"/>
<proteinExistence type="inferred from homology"/>
<organism evidence="7 8">
    <name type="scientific">Crucibulum laeve</name>
    <dbReference type="NCBI Taxonomy" id="68775"/>
    <lineage>
        <taxon>Eukaryota</taxon>
        <taxon>Fungi</taxon>
        <taxon>Dikarya</taxon>
        <taxon>Basidiomycota</taxon>
        <taxon>Agaricomycotina</taxon>
        <taxon>Agaricomycetes</taxon>
        <taxon>Agaricomycetidae</taxon>
        <taxon>Agaricales</taxon>
        <taxon>Agaricineae</taxon>
        <taxon>Nidulariaceae</taxon>
        <taxon>Crucibulum</taxon>
    </lineage>
</organism>
<evidence type="ECO:0000256" key="6">
    <source>
        <dbReference type="RuleBase" id="RU365009"/>
    </source>
</evidence>
<keyword evidence="4 6" id="KW-0964">Secreted</keyword>
<dbReference type="Proteomes" id="UP000308652">
    <property type="component" value="Unassembled WGS sequence"/>
</dbReference>
<keyword evidence="8" id="KW-1185">Reference proteome</keyword>
<dbReference type="Pfam" id="PF01185">
    <property type="entry name" value="Hydrophobin"/>
    <property type="match status" value="1"/>
</dbReference>
<accession>A0A5C3LY59</accession>
<dbReference type="SMART" id="SM00075">
    <property type="entry name" value="HYDRO"/>
    <property type="match status" value="1"/>
</dbReference>
<dbReference type="EMBL" id="ML213606">
    <property type="protein sequence ID" value="TFK37870.1"/>
    <property type="molecule type" value="Genomic_DNA"/>
</dbReference>
<gene>
    <name evidence="7" type="ORF">BDQ12DRAFT_749734</name>
</gene>
<dbReference type="GO" id="GO:0009277">
    <property type="term" value="C:fungal-type cell wall"/>
    <property type="evidence" value="ECO:0007669"/>
    <property type="project" value="InterPro"/>
</dbReference>
<keyword evidence="5 6" id="KW-1015">Disulfide bond</keyword>
<evidence type="ECO:0000256" key="5">
    <source>
        <dbReference type="ARBA" id="ARBA00023157"/>
    </source>
</evidence>
<dbReference type="InterPro" id="IPR001338">
    <property type="entry name" value="Class_I_Hydrophobin"/>
</dbReference>
<keyword evidence="3 6" id="KW-0134">Cell wall</keyword>
<evidence type="ECO:0000256" key="3">
    <source>
        <dbReference type="ARBA" id="ARBA00022512"/>
    </source>
</evidence>
<dbReference type="CDD" id="cd23507">
    <property type="entry name" value="hydrophobin_I"/>
    <property type="match status" value="1"/>
</dbReference>
<feature type="chain" id="PRO_5023017737" description="Hydrophobin" evidence="6">
    <location>
        <begin position="21"/>
        <end position="110"/>
    </location>
</feature>